<reference evidence="1 2" key="1">
    <citation type="journal article" date="2022" name="New Phytol.">
        <title>Ecological generalism drives hyperdiversity of secondary metabolite gene clusters in xylarialean endophytes.</title>
        <authorList>
            <person name="Franco M.E.E."/>
            <person name="Wisecaver J.H."/>
            <person name="Arnold A.E."/>
            <person name="Ju Y.M."/>
            <person name="Slot J.C."/>
            <person name="Ahrendt S."/>
            <person name="Moore L.P."/>
            <person name="Eastman K.E."/>
            <person name="Scott K."/>
            <person name="Konkel Z."/>
            <person name="Mondo S.J."/>
            <person name="Kuo A."/>
            <person name="Hayes R.D."/>
            <person name="Haridas S."/>
            <person name="Andreopoulos B."/>
            <person name="Riley R."/>
            <person name="LaButti K."/>
            <person name="Pangilinan J."/>
            <person name="Lipzen A."/>
            <person name="Amirebrahimi M."/>
            <person name="Yan J."/>
            <person name="Adam C."/>
            <person name="Keymanesh K."/>
            <person name="Ng V."/>
            <person name="Louie K."/>
            <person name="Northen T."/>
            <person name="Drula E."/>
            <person name="Henrissat B."/>
            <person name="Hsieh H.M."/>
            <person name="Youens-Clark K."/>
            <person name="Lutzoni F."/>
            <person name="Miadlikowska J."/>
            <person name="Eastwood D.C."/>
            <person name="Hamelin R.C."/>
            <person name="Grigoriev I.V."/>
            <person name="U'Ren J.M."/>
        </authorList>
    </citation>
    <scope>NUCLEOTIDE SEQUENCE [LARGE SCALE GENOMIC DNA]</scope>
    <source>
        <strain evidence="1 2">CBS 119005</strain>
    </source>
</reference>
<gene>
    <name evidence="1" type="ORF">F4820DRAFT_454485</name>
</gene>
<protein>
    <submittedName>
        <fullName evidence="1">Uncharacterized protein</fullName>
    </submittedName>
</protein>
<evidence type="ECO:0000313" key="1">
    <source>
        <dbReference type="EMBL" id="KAI4858832.1"/>
    </source>
</evidence>
<dbReference type="Proteomes" id="UP001497700">
    <property type="component" value="Unassembled WGS sequence"/>
</dbReference>
<evidence type="ECO:0000313" key="2">
    <source>
        <dbReference type="Proteomes" id="UP001497700"/>
    </source>
</evidence>
<sequence>MGAKRRCSEANLERRGDAPKQTKISWPLSSQPSRSPDGNDSDTEPPAKKRMARTSAAKKDPTPSKLYKDTIKKVDKVFNGLVKMYNKNLTRWSGVTADTFASSMERNFLPTVKTLSETSPAAAFNLLLDIGEHAYGDLDAWAKSCGYGETEGPYKEMDELLVEIINARREADGVDVDSATTSAARPYAVEPSHSDLGGEEPAVQILWGKKRVNTQLVKKLGRARLADLKTMFNARRERRDVAEDWAGNALNDLIETGGRIDQYGIGKHFFHKSIGLLASIKGVERPALAPPPKG</sequence>
<proteinExistence type="predicted"/>
<organism evidence="1 2">
    <name type="scientific">Hypoxylon rubiginosum</name>
    <dbReference type="NCBI Taxonomy" id="110542"/>
    <lineage>
        <taxon>Eukaryota</taxon>
        <taxon>Fungi</taxon>
        <taxon>Dikarya</taxon>
        <taxon>Ascomycota</taxon>
        <taxon>Pezizomycotina</taxon>
        <taxon>Sordariomycetes</taxon>
        <taxon>Xylariomycetidae</taxon>
        <taxon>Xylariales</taxon>
        <taxon>Hypoxylaceae</taxon>
        <taxon>Hypoxylon</taxon>
    </lineage>
</organism>
<name>A0ACB9YHC9_9PEZI</name>
<dbReference type="EMBL" id="MU393683">
    <property type="protein sequence ID" value="KAI4858832.1"/>
    <property type="molecule type" value="Genomic_DNA"/>
</dbReference>
<keyword evidence="2" id="KW-1185">Reference proteome</keyword>
<comment type="caution">
    <text evidence="1">The sequence shown here is derived from an EMBL/GenBank/DDBJ whole genome shotgun (WGS) entry which is preliminary data.</text>
</comment>
<accession>A0ACB9YHC9</accession>